<proteinExistence type="predicted"/>
<feature type="transmembrane region" description="Helical" evidence="1">
    <location>
        <begin position="34"/>
        <end position="62"/>
    </location>
</feature>
<keyword evidence="1" id="KW-0812">Transmembrane</keyword>
<reference key="2">
    <citation type="submission" date="2011-03" db="EMBL/GenBank/DDBJ databases">
        <title>Complete genome sequence of the thermoacidophilic crenarchaeon Thermoproteus uzoniensis 768-20.</title>
        <authorList>
            <person name="Mardanov A.V."/>
            <person name="Gumerov V.M."/>
            <person name="Beletsky A.V."/>
            <person name="Prokofeva M.I."/>
            <person name="Bonch-Osmolovskaya E.A."/>
            <person name="Ravin N.V."/>
            <person name="Skryabin K.G."/>
        </authorList>
    </citation>
    <scope>NUCLEOTIDE SEQUENCE</scope>
    <source>
        <strain>768-20</strain>
    </source>
</reference>
<dbReference type="AlphaFoldDB" id="F2L5H1"/>
<evidence type="ECO:0000313" key="2">
    <source>
        <dbReference type="EMBL" id="AEA12342.1"/>
    </source>
</evidence>
<accession>F2L5H1</accession>
<dbReference type="HOGENOM" id="CLU_2695979_0_0_2"/>
<dbReference type="KEGG" id="tuz:TUZN_0856"/>
<keyword evidence="1" id="KW-0472">Membrane</keyword>
<dbReference type="EMBL" id="CP002590">
    <property type="protein sequence ID" value="AEA12342.1"/>
    <property type="molecule type" value="Genomic_DNA"/>
</dbReference>
<dbReference type="Proteomes" id="UP000008138">
    <property type="component" value="Chromosome"/>
</dbReference>
<gene>
    <name evidence="2" type="ordered locus">TUZN_0856</name>
</gene>
<evidence type="ECO:0000313" key="3">
    <source>
        <dbReference type="Proteomes" id="UP000008138"/>
    </source>
</evidence>
<sequence>MAPRPPLICGLYYPPAHSIVVFALSAYIKRYAALFAIAVIALLIAVLLPAEVLPGCFAFAPIEISTSSQIRRD</sequence>
<name>F2L5H1_THEU7</name>
<protein>
    <submittedName>
        <fullName evidence="2">Uncharacterized protein</fullName>
    </submittedName>
</protein>
<keyword evidence="1" id="KW-1133">Transmembrane helix</keyword>
<keyword evidence="3" id="KW-1185">Reference proteome</keyword>
<feature type="transmembrane region" description="Helical" evidence="1">
    <location>
        <begin position="7"/>
        <end position="28"/>
    </location>
</feature>
<reference evidence="2 3" key="1">
    <citation type="journal article" date="2011" name="J. Bacteriol.">
        <title>Complete genome sequence of the thermoacidophilic crenarchaeon Thermoproteus uzoniensis 768-20.</title>
        <authorList>
            <person name="Mardanov A.V."/>
            <person name="Gumerov V.M."/>
            <person name="Beletsky A.V."/>
            <person name="Prokofeva M.I."/>
            <person name="Bonch-Osmolovskaya E.A."/>
            <person name="Ravin N.V."/>
            <person name="Skryabin K.G."/>
        </authorList>
    </citation>
    <scope>NUCLEOTIDE SEQUENCE [LARGE SCALE GENOMIC DNA]</scope>
    <source>
        <strain evidence="2 3">768-20</strain>
    </source>
</reference>
<organism evidence="2 3">
    <name type="scientific">Thermoproteus uzoniensis (strain 768-20)</name>
    <dbReference type="NCBI Taxonomy" id="999630"/>
    <lineage>
        <taxon>Archaea</taxon>
        <taxon>Thermoproteota</taxon>
        <taxon>Thermoprotei</taxon>
        <taxon>Thermoproteales</taxon>
        <taxon>Thermoproteaceae</taxon>
        <taxon>Thermoproteus</taxon>
    </lineage>
</organism>
<evidence type="ECO:0000256" key="1">
    <source>
        <dbReference type="SAM" id="Phobius"/>
    </source>
</evidence>
<dbReference type="eggNOG" id="arCOG11054">
    <property type="taxonomic scope" value="Archaea"/>
</dbReference>